<proteinExistence type="predicted"/>
<sequence length="118" mass="13015">MSNAFLHPTVVALGMLGLAMLGGSAIQYTFLRGLAKRHAAQWHHAGKPTIWTDQSVLSAWPTVRYLQRQAYRASGDAAGIAFCRRYRMPMVIGYWSTVAAFAALLLSLFTVGWPTAWS</sequence>
<feature type="transmembrane region" description="Helical" evidence="1">
    <location>
        <begin position="92"/>
        <end position="113"/>
    </location>
</feature>
<name>A0AAU8MXA6_9GAMM</name>
<dbReference type="EMBL" id="CP159925">
    <property type="protein sequence ID" value="XCO76977.1"/>
    <property type="molecule type" value="Genomic_DNA"/>
</dbReference>
<gene>
    <name evidence="2" type="ORF">ABU614_09380</name>
</gene>
<keyword evidence="1" id="KW-1133">Transmembrane helix</keyword>
<dbReference type="AlphaFoldDB" id="A0AAU8MXA6"/>
<feature type="transmembrane region" description="Helical" evidence="1">
    <location>
        <begin position="6"/>
        <end position="31"/>
    </location>
</feature>
<keyword evidence="1" id="KW-0812">Transmembrane</keyword>
<protein>
    <submittedName>
        <fullName evidence="2">Uncharacterized protein</fullName>
    </submittedName>
</protein>
<dbReference type="RefSeq" id="WP_363800278.1">
    <property type="nucleotide sequence ID" value="NZ_CP159925.1"/>
</dbReference>
<evidence type="ECO:0000313" key="2">
    <source>
        <dbReference type="EMBL" id="XCO76977.1"/>
    </source>
</evidence>
<reference evidence="2" key="1">
    <citation type="submission" date="2024-06" db="EMBL/GenBank/DDBJ databases">
        <authorList>
            <person name="Li S."/>
        </authorList>
    </citation>
    <scope>NUCLEOTIDE SEQUENCE</scope>
    <source>
        <strain evidence="2">SR10</strain>
    </source>
</reference>
<evidence type="ECO:0000256" key="1">
    <source>
        <dbReference type="SAM" id="Phobius"/>
    </source>
</evidence>
<keyword evidence="1" id="KW-0472">Membrane</keyword>
<organism evidence="2">
    <name type="scientific">Lysobacter firmicutimachus</name>
    <dbReference type="NCBI Taxonomy" id="1792846"/>
    <lineage>
        <taxon>Bacteria</taxon>
        <taxon>Pseudomonadati</taxon>
        <taxon>Pseudomonadota</taxon>
        <taxon>Gammaproteobacteria</taxon>
        <taxon>Lysobacterales</taxon>
        <taxon>Lysobacteraceae</taxon>
        <taxon>Lysobacter</taxon>
    </lineage>
</organism>
<accession>A0AAU8MXA6</accession>